<evidence type="ECO:0000313" key="2">
    <source>
        <dbReference type="EMBL" id="CAL1538080.1"/>
    </source>
</evidence>
<keyword evidence="3" id="KW-1185">Reference proteome</keyword>
<comment type="caution">
    <text evidence="2">The sequence shown here is derived from an EMBL/GenBank/DDBJ whole genome shotgun (WGS) entry which is preliminary data.</text>
</comment>
<protein>
    <submittedName>
        <fullName evidence="2">Uncharacterized protein</fullName>
    </submittedName>
</protein>
<feature type="compositionally biased region" description="Basic and acidic residues" evidence="1">
    <location>
        <begin position="196"/>
        <end position="218"/>
    </location>
</feature>
<reference evidence="2 3" key="1">
    <citation type="submission" date="2024-04" db="EMBL/GenBank/DDBJ databases">
        <authorList>
            <consortium name="Genoscope - CEA"/>
            <person name="William W."/>
        </authorList>
    </citation>
    <scope>NUCLEOTIDE SEQUENCE [LARGE SCALE GENOMIC DNA]</scope>
</reference>
<dbReference type="AlphaFoldDB" id="A0AAV2I0C7"/>
<accession>A0AAV2I0C7</accession>
<name>A0AAV2I0C7_LYMST</name>
<dbReference type="Proteomes" id="UP001497497">
    <property type="component" value="Unassembled WGS sequence"/>
</dbReference>
<feature type="non-terminal residue" evidence="2">
    <location>
        <position position="218"/>
    </location>
</feature>
<gene>
    <name evidence="2" type="ORF">GSLYS_00011901001</name>
</gene>
<organism evidence="2 3">
    <name type="scientific">Lymnaea stagnalis</name>
    <name type="common">Great pond snail</name>
    <name type="synonym">Helix stagnalis</name>
    <dbReference type="NCBI Taxonomy" id="6523"/>
    <lineage>
        <taxon>Eukaryota</taxon>
        <taxon>Metazoa</taxon>
        <taxon>Spiralia</taxon>
        <taxon>Lophotrochozoa</taxon>
        <taxon>Mollusca</taxon>
        <taxon>Gastropoda</taxon>
        <taxon>Heterobranchia</taxon>
        <taxon>Euthyneura</taxon>
        <taxon>Panpulmonata</taxon>
        <taxon>Hygrophila</taxon>
        <taxon>Lymnaeoidea</taxon>
        <taxon>Lymnaeidae</taxon>
        <taxon>Lymnaea</taxon>
    </lineage>
</organism>
<feature type="region of interest" description="Disordered" evidence="1">
    <location>
        <begin position="194"/>
        <end position="218"/>
    </location>
</feature>
<proteinExistence type="predicted"/>
<feature type="non-terminal residue" evidence="2">
    <location>
        <position position="1"/>
    </location>
</feature>
<evidence type="ECO:0000256" key="1">
    <source>
        <dbReference type="SAM" id="MobiDB-lite"/>
    </source>
</evidence>
<evidence type="ECO:0000313" key="3">
    <source>
        <dbReference type="Proteomes" id="UP001497497"/>
    </source>
</evidence>
<sequence length="218" mass="24984">SSSDKTLNEVIPNTTKKMKTVVNMEDIQEKKTFALFDEIVSKKNAQPLRKAGYPKMLFTVVKDLVSKLSCTFEPPEIIGIYEKHLNEKNKKNSEIQETFDKLSTAARCYSVEDLDHFLLSCGGDPNLSDQALMKKAEKIREEVRVYLEQQENKESSDSEGCDLLDGATKCDKSSELYRNTDTLKVRQLTSRQPRRSLLDFRRSRKPPSHDIAMKGKWT</sequence>
<dbReference type="EMBL" id="CAXITT010000284">
    <property type="protein sequence ID" value="CAL1538080.1"/>
    <property type="molecule type" value="Genomic_DNA"/>
</dbReference>